<evidence type="ECO:0000256" key="1">
    <source>
        <dbReference type="ARBA" id="ARBA00023157"/>
    </source>
</evidence>
<keyword evidence="4" id="KW-1185">Reference proteome</keyword>
<evidence type="ECO:0000313" key="3">
    <source>
        <dbReference type="EMBL" id="NXX78831.1"/>
    </source>
</evidence>
<dbReference type="Pfam" id="PF08742">
    <property type="entry name" value="C8"/>
    <property type="match status" value="1"/>
</dbReference>
<keyword evidence="1" id="KW-1015">Disulfide bond</keyword>
<proteinExistence type="predicted"/>
<dbReference type="InterPro" id="IPR014853">
    <property type="entry name" value="VWF/SSPO/ZAN-like_Cys-rich_dom"/>
</dbReference>
<comment type="caution">
    <text evidence="3">The sequence shown here is derived from an EMBL/GenBank/DDBJ whole genome shotgun (WGS) entry which is preliminary data.</text>
</comment>
<organism evidence="3 4">
    <name type="scientific">Urocolius indicus</name>
    <name type="common">Red-faced mousebird</name>
    <name type="synonym">Colius indicus</name>
    <dbReference type="NCBI Taxonomy" id="458196"/>
    <lineage>
        <taxon>Eukaryota</taxon>
        <taxon>Metazoa</taxon>
        <taxon>Chordata</taxon>
        <taxon>Craniata</taxon>
        <taxon>Vertebrata</taxon>
        <taxon>Euteleostomi</taxon>
        <taxon>Archelosauria</taxon>
        <taxon>Archosauria</taxon>
        <taxon>Dinosauria</taxon>
        <taxon>Saurischia</taxon>
        <taxon>Theropoda</taxon>
        <taxon>Coelurosauria</taxon>
        <taxon>Aves</taxon>
        <taxon>Neognathae</taxon>
        <taxon>Neoaves</taxon>
        <taxon>Telluraves</taxon>
        <taxon>Coraciimorphae</taxon>
        <taxon>Coliiformes</taxon>
        <taxon>Coliidae</taxon>
        <taxon>Urocolius</taxon>
    </lineage>
</organism>
<feature type="non-terminal residue" evidence="3">
    <location>
        <position position="76"/>
    </location>
</feature>
<protein>
    <submittedName>
        <fullName evidence="3">FCGBP protein</fullName>
    </submittedName>
</protein>
<dbReference type="GO" id="GO:0005615">
    <property type="term" value="C:extracellular space"/>
    <property type="evidence" value="ECO:0007669"/>
    <property type="project" value="TreeGrafter"/>
</dbReference>
<dbReference type="PANTHER" id="PTHR11339">
    <property type="entry name" value="EXTRACELLULAR MATRIX GLYCOPROTEIN RELATED"/>
    <property type="match status" value="1"/>
</dbReference>
<dbReference type="EMBL" id="WBNH01004916">
    <property type="protein sequence ID" value="NXX78831.1"/>
    <property type="molecule type" value="Genomic_DNA"/>
</dbReference>
<dbReference type="InterPro" id="IPR050780">
    <property type="entry name" value="Mucin_vWF_Thrombospondin_sf"/>
</dbReference>
<dbReference type="PANTHER" id="PTHR11339:SF373">
    <property type="entry name" value="VWFD DOMAIN-CONTAINING PROTEIN"/>
    <property type="match status" value="1"/>
</dbReference>
<evidence type="ECO:0000313" key="4">
    <source>
        <dbReference type="Proteomes" id="UP000654395"/>
    </source>
</evidence>
<dbReference type="AlphaFoldDB" id="A0A852KID8"/>
<accession>A0A852KID8</accession>
<feature type="non-terminal residue" evidence="3">
    <location>
        <position position="1"/>
    </location>
</feature>
<dbReference type="SMART" id="SM00832">
    <property type="entry name" value="C8"/>
    <property type="match status" value="1"/>
</dbReference>
<dbReference type="Proteomes" id="UP000654395">
    <property type="component" value="Unassembled WGS sequence"/>
</dbReference>
<evidence type="ECO:0000259" key="2">
    <source>
        <dbReference type="SMART" id="SM00832"/>
    </source>
</evidence>
<feature type="domain" description="VWF/SSPO/Zonadhesin-like cysteine-rich" evidence="2">
    <location>
        <begin position="1"/>
        <end position="66"/>
    </location>
</feature>
<reference evidence="3" key="1">
    <citation type="submission" date="2020-02" db="EMBL/GenBank/DDBJ databases">
        <title>Bird 10,000 Genomes (B10K) Project - Family phase.</title>
        <authorList>
            <person name="Zhang G."/>
        </authorList>
    </citation>
    <scope>NUCLEOTIDE SEQUENCE</scope>
    <source>
        <strain evidence="3">B10K-DU-030-59</strain>
    </source>
</reference>
<dbReference type="OrthoDB" id="6236007at2759"/>
<name>A0A852KID8_UROIN</name>
<dbReference type="GO" id="GO:0031012">
    <property type="term" value="C:extracellular matrix"/>
    <property type="evidence" value="ECO:0007669"/>
    <property type="project" value="TreeGrafter"/>
</dbReference>
<gene>
    <name evidence="3" type="primary">Fcgbp_3</name>
    <name evidence="3" type="ORF">UROIND_R15002</name>
</gene>
<sequence length="76" mass="8566">KKTSQGPFKACHAMVKPQRFYRDCLYDVCVNEGAKQILCQVLEAYAATCMKRGAVLQDWRTPAGCPLPCPENSHYE</sequence>